<reference evidence="6" key="3">
    <citation type="submission" date="2023-05" db="EMBL/GenBank/DDBJ databases">
        <title>Colonisation of extended spectrum b-lactamase- and carbapenemase-producing bacteria on hospital surfaces from low- and middle-income countries.</title>
        <authorList>
            <person name="Nieto-Rosado M."/>
            <person name="Sands K."/>
            <person name="Iregbu K."/>
            <person name="Zahra R."/>
            <person name="Mazarati J.B."/>
            <person name="Mehtar S."/>
            <person name="Barnards-Group B."/>
            <person name="Walsh T.R."/>
        </authorList>
    </citation>
    <scope>NUCLEOTIDE SEQUENCE</scope>
    <source>
        <strain evidence="6">PP-E493</strain>
    </source>
</reference>
<dbReference type="Proteomes" id="UP001152518">
    <property type="component" value="Unassembled WGS sequence"/>
</dbReference>
<comment type="caution">
    <text evidence="6">The sequence shown here is derived from an EMBL/GenBank/DDBJ whole genome shotgun (WGS) entry which is preliminary data.</text>
</comment>
<evidence type="ECO:0000256" key="3">
    <source>
        <dbReference type="SAM" id="SignalP"/>
    </source>
</evidence>
<evidence type="ECO:0000313" key="7">
    <source>
        <dbReference type="Proteomes" id="UP001187859"/>
    </source>
</evidence>
<feature type="region of interest" description="Disordered" evidence="1">
    <location>
        <begin position="31"/>
        <end position="62"/>
    </location>
</feature>
<dbReference type="InterPro" id="IPR007379">
    <property type="entry name" value="Tim44-like_dom"/>
</dbReference>
<dbReference type="EMBL" id="JASGOQ010000001">
    <property type="protein sequence ID" value="MDV5391877.1"/>
    <property type="molecule type" value="Genomic_DNA"/>
</dbReference>
<dbReference type="AlphaFoldDB" id="A0AAE4Q409"/>
<feature type="domain" description="Tim44-like" evidence="4">
    <location>
        <begin position="160"/>
        <end position="291"/>
    </location>
</feature>
<keyword evidence="2" id="KW-0472">Membrane</keyword>
<dbReference type="PANTHER" id="PTHR41542">
    <property type="entry name" value="BLL5807 PROTEIN"/>
    <property type="match status" value="1"/>
</dbReference>
<dbReference type="EMBL" id="SUNE01000008">
    <property type="protein sequence ID" value="MDG5900851.1"/>
    <property type="molecule type" value="Genomic_DNA"/>
</dbReference>
<feature type="compositionally biased region" description="Low complexity" evidence="1">
    <location>
        <begin position="39"/>
        <end position="50"/>
    </location>
</feature>
<feature type="compositionally biased region" description="Polar residues" evidence="1">
    <location>
        <begin position="134"/>
        <end position="145"/>
    </location>
</feature>
<dbReference type="InterPro" id="IPR032710">
    <property type="entry name" value="NTF2-like_dom_sf"/>
</dbReference>
<dbReference type="Gene3D" id="3.10.450.240">
    <property type="match status" value="1"/>
</dbReference>
<feature type="transmembrane region" description="Helical" evidence="2">
    <location>
        <begin position="67"/>
        <end position="86"/>
    </location>
</feature>
<keyword evidence="2" id="KW-0812">Transmembrane</keyword>
<gene>
    <name evidence="5" type="ORF">E2650_13315</name>
    <name evidence="6" type="ORF">QM089_16865</name>
</gene>
<evidence type="ECO:0000259" key="4">
    <source>
        <dbReference type="SMART" id="SM00978"/>
    </source>
</evidence>
<evidence type="ECO:0000313" key="5">
    <source>
        <dbReference type="EMBL" id="MDG5900851.1"/>
    </source>
</evidence>
<reference evidence="5" key="1">
    <citation type="journal article" date="2019" name="Int J Environ Res Public Health">
        <title>Characterization of Chromosome-Mediated BlaOXA-894 in Shewanella xiamenensis Isolated from Pig Wastewater.</title>
        <authorList>
            <person name="Zou H."/>
            <person name="Zhou Z."/>
            <person name="Xia H."/>
            <person name="Zhao Q."/>
            <person name="Li X."/>
        </authorList>
    </citation>
    <scope>NUCLEOTIDE SEQUENCE</scope>
    <source>
        <strain evidence="5">2015oxa</strain>
    </source>
</reference>
<dbReference type="RefSeq" id="WP_109277604.1">
    <property type="nucleotide sequence ID" value="NZ_JASGOQ010000001.1"/>
</dbReference>
<sequence length="291" mass="31357">MKKLFIMLAMIFAVSLAASPVAEAKKFGSNKSIGKSHQTAPAQPAATNTPTTPPTAAPAPAAGKKGMMGGMLGGLLAGGLLAALFMGEGFENIQFMDILIIALLAFVLFKIVRTLMASKASAQPRPAYAGAGQPNPNLQRQQAEQTGFASSANSGSNGFAQAASTVPFHLPADFDLPGFLEGARSHYKTLQVAWNENDLSKIQEYVSIELFNELSNQRRELVGEQHTEVMFLDAELVRATHNANLAEVSVKYSGRYRDTVEGVEEDIKEIWHLERNLTQANAPWLIVGIEQ</sequence>
<dbReference type="Proteomes" id="UP001187859">
    <property type="component" value="Unassembled WGS sequence"/>
</dbReference>
<dbReference type="SUPFAM" id="SSF54427">
    <property type="entry name" value="NTF2-like"/>
    <property type="match status" value="1"/>
</dbReference>
<reference evidence="5" key="2">
    <citation type="submission" date="2019-04" db="EMBL/GenBank/DDBJ databases">
        <authorList>
            <person name="Zou H."/>
        </authorList>
    </citation>
    <scope>NUCLEOTIDE SEQUENCE</scope>
    <source>
        <strain evidence="5">2015oxa</strain>
    </source>
</reference>
<feature type="signal peptide" evidence="3">
    <location>
        <begin position="1"/>
        <end position="24"/>
    </location>
</feature>
<keyword evidence="2" id="KW-1133">Transmembrane helix</keyword>
<keyword evidence="3" id="KW-0732">Signal</keyword>
<organism evidence="6 7">
    <name type="scientific">Shewanella xiamenensis</name>
    <dbReference type="NCBI Taxonomy" id="332186"/>
    <lineage>
        <taxon>Bacteria</taxon>
        <taxon>Pseudomonadati</taxon>
        <taxon>Pseudomonadota</taxon>
        <taxon>Gammaproteobacteria</taxon>
        <taxon>Alteromonadales</taxon>
        <taxon>Shewanellaceae</taxon>
        <taxon>Shewanella</taxon>
    </lineage>
</organism>
<dbReference type="Pfam" id="PF04280">
    <property type="entry name" value="Tim44"/>
    <property type="match status" value="1"/>
</dbReference>
<feature type="chain" id="PRO_5043280145" evidence="3">
    <location>
        <begin position="25"/>
        <end position="291"/>
    </location>
</feature>
<accession>A0AAE4Q409</accession>
<evidence type="ECO:0000313" key="6">
    <source>
        <dbReference type="EMBL" id="MDV5391877.1"/>
    </source>
</evidence>
<proteinExistence type="predicted"/>
<dbReference type="PANTHER" id="PTHR41542:SF1">
    <property type="entry name" value="BLL5807 PROTEIN"/>
    <property type="match status" value="1"/>
</dbReference>
<name>A0AAE4Q409_9GAMM</name>
<feature type="region of interest" description="Disordered" evidence="1">
    <location>
        <begin position="123"/>
        <end position="155"/>
    </location>
</feature>
<evidence type="ECO:0000256" key="1">
    <source>
        <dbReference type="SAM" id="MobiDB-lite"/>
    </source>
</evidence>
<feature type="transmembrane region" description="Helical" evidence="2">
    <location>
        <begin position="98"/>
        <end position="116"/>
    </location>
</feature>
<dbReference type="SMART" id="SM00978">
    <property type="entry name" value="Tim44"/>
    <property type="match status" value="1"/>
</dbReference>
<protein>
    <submittedName>
        <fullName evidence="5">Tim44 domain-containing protein</fullName>
    </submittedName>
    <submittedName>
        <fullName evidence="6">Tim44-like domain-containing protein</fullName>
    </submittedName>
</protein>
<evidence type="ECO:0000256" key="2">
    <source>
        <dbReference type="SAM" id="Phobius"/>
    </source>
</evidence>